<evidence type="ECO:0000313" key="4">
    <source>
        <dbReference type="Proteomes" id="UP000077278"/>
    </source>
</evidence>
<comment type="caution">
    <text evidence="2">The sequence shown here is derived from an EMBL/GenBank/DDBJ whole genome shotgun (WGS) entry which is preliminary data.</text>
</comment>
<protein>
    <submittedName>
        <fullName evidence="2">Uncharacterized protein</fullName>
    </submittedName>
</protein>
<reference evidence="3 4" key="1">
    <citation type="submission" date="2016-03" db="EMBL/GenBank/DDBJ databases">
        <authorList>
            <consortium name="Pathogen Informatics"/>
        </authorList>
    </citation>
    <scope>NUCLEOTIDE SEQUENCE [LARGE SCALE GENOMIC DNA]</scope>
    <source>
        <strain evidence="1">E2161</strain>
        <strain evidence="3">e2161</strain>
        <strain evidence="2">E264</strain>
        <strain evidence="4">e264</strain>
    </source>
</reference>
<evidence type="ECO:0000313" key="1">
    <source>
        <dbReference type="EMBL" id="SAA21978.1"/>
    </source>
</evidence>
<name>A0ABD7KC51_9ENTR</name>
<organism evidence="2 4">
    <name type="scientific">Enterobacter roggenkampii</name>
    <dbReference type="NCBI Taxonomy" id="1812935"/>
    <lineage>
        <taxon>Bacteria</taxon>
        <taxon>Pseudomonadati</taxon>
        <taxon>Pseudomonadota</taxon>
        <taxon>Gammaproteobacteria</taxon>
        <taxon>Enterobacterales</taxon>
        <taxon>Enterobacteriaceae</taxon>
        <taxon>Enterobacter</taxon>
        <taxon>Enterobacter cloacae complex</taxon>
    </lineage>
</organism>
<gene>
    <name evidence="2" type="ORF">SAMEA2273136_00073</name>
    <name evidence="1" type="ORF">SAMEA2273443_01230</name>
</gene>
<proteinExistence type="predicted"/>
<sequence length="41" mass="4847">MASVNRTCFRDIIEKYIQITIWITIINKTDVSVFMTVSFFT</sequence>
<evidence type="ECO:0000313" key="2">
    <source>
        <dbReference type="EMBL" id="SAB28422.1"/>
    </source>
</evidence>
<dbReference type="EMBL" id="FKDK01000004">
    <property type="protein sequence ID" value="SAA21978.1"/>
    <property type="molecule type" value="Genomic_DNA"/>
</dbReference>
<dbReference type="EMBL" id="FKDD01000001">
    <property type="protein sequence ID" value="SAB28422.1"/>
    <property type="molecule type" value="Genomic_DNA"/>
</dbReference>
<evidence type="ECO:0000313" key="3">
    <source>
        <dbReference type="Proteomes" id="UP000077063"/>
    </source>
</evidence>
<dbReference type="Proteomes" id="UP000077063">
    <property type="component" value="Unassembled WGS sequence"/>
</dbReference>
<keyword evidence="3" id="KW-1185">Reference proteome</keyword>
<dbReference type="AlphaFoldDB" id="A0ABD7KC51"/>
<accession>A0ABD7KC51</accession>
<dbReference type="Proteomes" id="UP000077278">
    <property type="component" value="Unassembled WGS sequence"/>
</dbReference>